<evidence type="ECO:0000313" key="3">
    <source>
        <dbReference type="EMBL" id="RBO95860.1"/>
    </source>
</evidence>
<keyword evidence="1" id="KW-1133">Transmembrane helix</keyword>
<evidence type="ECO:0000256" key="1">
    <source>
        <dbReference type="SAM" id="Phobius"/>
    </source>
</evidence>
<feature type="transmembrane region" description="Helical" evidence="1">
    <location>
        <begin position="166"/>
        <end position="183"/>
    </location>
</feature>
<feature type="transmembrane region" description="Helical" evidence="1">
    <location>
        <begin position="189"/>
        <end position="208"/>
    </location>
</feature>
<dbReference type="InterPro" id="IPR050879">
    <property type="entry name" value="Acyltransferase_3"/>
</dbReference>
<dbReference type="Pfam" id="PF01757">
    <property type="entry name" value="Acyl_transf_3"/>
    <property type="match status" value="1"/>
</dbReference>
<dbReference type="PANTHER" id="PTHR23028:SF131">
    <property type="entry name" value="BLR2367 PROTEIN"/>
    <property type="match status" value="1"/>
</dbReference>
<dbReference type="OrthoDB" id="9767863at2"/>
<dbReference type="GO" id="GO:0000271">
    <property type="term" value="P:polysaccharide biosynthetic process"/>
    <property type="evidence" value="ECO:0007669"/>
    <property type="project" value="TreeGrafter"/>
</dbReference>
<gene>
    <name evidence="3" type="ORF">DFR47_103424</name>
</gene>
<protein>
    <submittedName>
        <fullName evidence="3">Peptidoglycan/LPS O-acetylase OafA/YrhL</fullName>
    </submittedName>
</protein>
<evidence type="ECO:0000259" key="2">
    <source>
        <dbReference type="Pfam" id="PF01757"/>
    </source>
</evidence>
<dbReference type="GO" id="GO:0016020">
    <property type="term" value="C:membrane"/>
    <property type="evidence" value="ECO:0007669"/>
    <property type="project" value="TreeGrafter"/>
</dbReference>
<feature type="transmembrane region" description="Helical" evidence="1">
    <location>
        <begin position="245"/>
        <end position="269"/>
    </location>
</feature>
<dbReference type="Proteomes" id="UP000252893">
    <property type="component" value="Unassembled WGS sequence"/>
</dbReference>
<dbReference type="InterPro" id="IPR002656">
    <property type="entry name" value="Acyl_transf_3_dom"/>
</dbReference>
<feature type="transmembrane region" description="Helical" evidence="1">
    <location>
        <begin position="142"/>
        <end position="159"/>
    </location>
</feature>
<feature type="transmembrane region" description="Helical" evidence="1">
    <location>
        <begin position="319"/>
        <end position="339"/>
    </location>
</feature>
<accession>A0A366E0G6</accession>
<keyword evidence="4" id="KW-1185">Reference proteome</keyword>
<organism evidence="3 4">
    <name type="scientific">Pseudochrobactrum asaccharolyticum</name>
    <dbReference type="NCBI Taxonomy" id="354351"/>
    <lineage>
        <taxon>Bacteria</taxon>
        <taxon>Pseudomonadati</taxon>
        <taxon>Pseudomonadota</taxon>
        <taxon>Alphaproteobacteria</taxon>
        <taxon>Hyphomicrobiales</taxon>
        <taxon>Brucellaceae</taxon>
        <taxon>Pseudochrobactrum</taxon>
    </lineage>
</organism>
<feature type="transmembrane region" description="Helical" evidence="1">
    <location>
        <begin position="215"/>
        <end position="239"/>
    </location>
</feature>
<proteinExistence type="predicted"/>
<feature type="transmembrane region" description="Helical" evidence="1">
    <location>
        <begin position="42"/>
        <end position="65"/>
    </location>
</feature>
<comment type="caution">
    <text evidence="3">The sequence shown here is derived from an EMBL/GenBank/DDBJ whole genome shotgun (WGS) entry which is preliminary data.</text>
</comment>
<keyword evidence="1" id="KW-0812">Transmembrane</keyword>
<feature type="transmembrane region" description="Helical" evidence="1">
    <location>
        <begin position="290"/>
        <end position="307"/>
    </location>
</feature>
<dbReference type="AlphaFoldDB" id="A0A366E0G6"/>
<keyword evidence="1" id="KW-0472">Membrane</keyword>
<feature type="domain" description="Acyltransferase 3" evidence="2">
    <location>
        <begin position="13"/>
        <end position="332"/>
    </location>
</feature>
<dbReference type="RefSeq" id="WP_113944370.1">
    <property type="nucleotide sequence ID" value="NZ_JBHEEG010000004.1"/>
</dbReference>
<dbReference type="EMBL" id="QNRH01000003">
    <property type="protein sequence ID" value="RBO95860.1"/>
    <property type="molecule type" value="Genomic_DNA"/>
</dbReference>
<reference evidence="3 4" key="1">
    <citation type="submission" date="2018-06" db="EMBL/GenBank/DDBJ databases">
        <title>Genomic Encyclopedia of Type Strains, Phase IV (KMG-IV): sequencing the most valuable type-strain genomes for metagenomic binning, comparative biology and taxonomic classification.</title>
        <authorList>
            <person name="Goeker M."/>
        </authorList>
    </citation>
    <scope>NUCLEOTIDE SEQUENCE [LARGE SCALE GENOMIC DNA]</scope>
    <source>
        <strain evidence="3 4">DSM 25619</strain>
    </source>
</reference>
<name>A0A366E0G6_9HYPH</name>
<dbReference type="PANTHER" id="PTHR23028">
    <property type="entry name" value="ACETYLTRANSFERASE"/>
    <property type="match status" value="1"/>
</dbReference>
<sequence length="361" mass="40580">MQTNIGSQSEKFYSVQILRGLAALLVVLGHTLQHPIAEPPRILGVFGAYGVSIFFVISGFIISYINAGRFAPVSFLWRRIIRVVPLYWICTIFLAFCAIYLPSLFKSTSFTPDYLIRSLAFLPVLVPGTLDDWRPLLKPGWSLNYEMFFYLLFILFWWCESSLRRSILMSAVLGVLIAGAFFVERNGSFAAFYLNFNLMPFLAGMWLAELQRRGFWSGFSVNSLPVLLFSVAVSIALLLSVDLTALPFFIESLAYLIASILLVVTALCTDRWFRHLSPGNLFIQIGDSSYSLYLTHMFVVGAGWAVFNRLGLGDWAFPFAVVGIIVASIVGAKISYLIIEKPFMRLGRKKRPSQQPVTQPT</sequence>
<evidence type="ECO:0000313" key="4">
    <source>
        <dbReference type="Proteomes" id="UP000252893"/>
    </source>
</evidence>
<dbReference type="GO" id="GO:0016747">
    <property type="term" value="F:acyltransferase activity, transferring groups other than amino-acyl groups"/>
    <property type="evidence" value="ECO:0007669"/>
    <property type="project" value="InterPro"/>
</dbReference>
<feature type="transmembrane region" description="Helical" evidence="1">
    <location>
        <begin position="12"/>
        <end position="30"/>
    </location>
</feature>
<feature type="transmembrane region" description="Helical" evidence="1">
    <location>
        <begin position="85"/>
        <end position="102"/>
    </location>
</feature>